<keyword evidence="2" id="KW-1185">Reference proteome</keyword>
<dbReference type="PANTHER" id="PTHR33116:SF86">
    <property type="entry name" value="REVERSE TRANSCRIPTASE DOMAIN-CONTAINING PROTEIN"/>
    <property type="match status" value="1"/>
</dbReference>
<evidence type="ECO:0000313" key="2">
    <source>
        <dbReference type="Proteomes" id="UP000187406"/>
    </source>
</evidence>
<sequence length="118" mass="13675">ELNGIISNFWWGQTNGERRIHWISWPKLCVSKLRGGLSFRDLQAFNLAMLAKQGWRIIMEEKHTFSEKVLKKGLKWLIGIGVLTKDWEDNWVPRVDNPIKPIATNTLPPNAQVRQIAN</sequence>
<proteinExistence type="predicted"/>
<dbReference type="PANTHER" id="PTHR33116">
    <property type="entry name" value="REVERSE TRANSCRIPTASE ZINC-BINDING DOMAIN-CONTAINING PROTEIN-RELATED-RELATED"/>
    <property type="match status" value="1"/>
</dbReference>
<dbReference type="AlphaFoldDB" id="A0A1Q3D2X4"/>
<evidence type="ECO:0000313" key="1">
    <source>
        <dbReference type="EMBL" id="GAV86648.1"/>
    </source>
</evidence>
<dbReference type="OrthoDB" id="1938246at2759"/>
<dbReference type="InParanoid" id="A0A1Q3D2X4"/>
<evidence type="ECO:0008006" key="3">
    <source>
        <dbReference type="Google" id="ProtNLM"/>
    </source>
</evidence>
<accession>A0A1Q3D2X4</accession>
<comment type="caution">
    <text evidence="1">The sequence shown here is derived from an EMBL/GenBank/DDBJ whole genome shotgun (WGS) entry which is preliminary data.</text>
</comment>
<organism evidence="1 2">
    <name type="scientific">Cephalotus follicularis</name>
    <name type="common">Albany pitcher plant</name>
    <dbReference type="NCBI Taxonomy" id="3775"/>
    <lineage>
        <taxon>Eukaryota</taxon>
        <taxon>Viridiplantae</taxon>
        <taxon>Streptophyta</taxon>
        <taxon>Embryophyta</taxon>
        <taxon>Tracheophyta</taxon>
        <taxon>Spermatophyta</taxon>
        <taxon>Magnoliopsida</taxon>
        <taxon>eudicotyledons</taxon>
        <taxon>Gunneridae</taxon>
        <taxon>Pentapetalae</taxon>
        <taxon>rosids</taxon>
        <taxon>fabids</taxon>
        <taxon>Oxalidales</taxon>
        <taxon>Cephalotaceae</taxon>
        <taxon>Cephalotus</taxon>
    </lineage>
</organism>
<dbReference type="EMBL" id="BDDD01003987">
    <property type="protein sequence ID" value="GAV86648.1"/>
    <property type="molecule type" value="Genomic_DNA"/>
</dbReference>
<reference evidence="2" key="1">
    <citation type="submission" date="2016-04" db="EMBL/GenBank/DDBJ databases">
        <title>Cephalotus genome sequencing.</title>
        <authorList>
            <person name="Fukushima K."/>
            <person name="Hasebe M."/>
            <person name="Fang X."/>
        </authorList>
    </citation>
    <scope>NUCLEOTIDE SEQUENCE [LARGE SCALE GENOMIC DNA]</scope>
    <source>
        <strain evidence="2">cv. St1</strain>
    </source>
</reference>
<dbReference type="Proteomes" id="UP000187406">
    <property type="component" value="Unassembled WGS sequence"/>
</dbReference>
<feature type="non-terminal residue" evidence="1">
    <location>
        <position position="1"/>
    </location>
</feature>
<name>A0A1Q3D2X4_CEPFO</name>
<protein>
    <recommendedName>
        <fullName evidence="3">Zf-RVT domain-containing protein</fullName>
    </recommendedName>
</protein>
<gene>
    <name evidence="1" type="ORF">CFOL_v3_30075</name>
</gene>